<dbReference type="PANTHER" id="PTHR43806">
    <property type="entry name" value="PEPTIDASE S8"/>
    <property type="match status" value="1"/>
</dbReference>
<dbReference type="EMBL" id="CAQQ02170488">
    <property type="status" value="NOT_ANNOTATED_CDS"/>
    <property type="molecule type" value="Genomic_DNA"/>
</dbReference>
<reference evidence="5" key="1">
    <citation type="submission" date="2013-02" db="EMBL/GenBank/DDBJ databases">
        <authorList>
            <person name="Hughes D."/>
        </authorList>
    </citation>
    <scope>NUCLEOTIDE SEQUENCE</scope>
    <source>
        <strain>Durham</strain>
        <strain evidence="5">NC isolate 2 -- Noor lab</strain>
    </source>
</reference>
<dbReference type="Gene3D" id="1.10.10.2590">
    <property type="entry name" value="BEN domain"/>
    <property type="match status" value="1"/>
</dbReference>
<dbReference type="Pfam" id="PF10523">
    <property type="entry name" value="BEN"/>
    <property type="match status" value="1"/>
</dbReference>
<dbReference type="HOGENOM" id="CLU_441664_0_0_1"/>
<evidence type="ECO:0000256" key="2">
    <source>
        <dbReference type="ARBA" id="ARBA00022825"/>
    </source>
</evidence>
<dbReference type="PROSITE" id="PS51457">
    <property type="entry name" value="BEN"/>
    <property type="match status" value="1"/>
</dbReference>
<dbReference type="AlphaFoldDB" id="T1GUD9"/>
<dbReference type="GO" id="GO:0003677">
    <property type="term" value="F:DNA binding"/>
    <property type="evidence" value="ECO:0007669"/>
    <property type="project" value="InterPro"/>
</dbReference>
<dbReference type="STRING" id="36166.T1GUD9"/>
<reference evidence="4" key="2">
    <citation type="submission" date="2015-06" db="UniProtKB">
        <authorList>
            <consortium name="EnsemblMetazoa"/>
        </authorList>
    </citation>
    <scope>IDENTIFICATION</scope>
</reference>
<dbReference type="EMBL" id="CAQQ02170486">
    <property type="status" value="NOT_ANNOTATED_CDS"/>
    <property type="molecule type" value="Genomic_DNA"/>
</dbReference>
<dbReference type="Pfam" id="PF23090">
    <property type="entry name" value="MBTPS1_4th"/>
    <property type="match status" value="2"/>
</dbReference>
<evidence type="ECO:0000313" key="5">
    <source>
        <dbReference type="Proteomes" id="UP000015102"/>
    </source>
</evidence>
<dbReference type="InterPro" id="IPR018379">
    <property type="entry name" value="BEN_domain"/>
</dbReference>
<evidence type="ECO:0000259" key="3">
    <source>
        <dbReference type="PROSITE" id="PS51457"/>
    </source>
</evidence>
<name>T1GUD9_MEGSC</name>
<dbReference type="EnsemblMetazoa" id="MESCA007349-RA">
    <property type="protein sequence ID" value="MESCA007349-PA"/>
    <property type="gene ID" value="MESCA007349"/>
</dbReference>
<accession>T1GUD9</accession>
<dbReference type="InterPro" id="IPR057032">
    <property type="entry name" value="MBTPS1_4th"/>
</dbReference>
<evidence type="ECO:0000313" key="4">
    <source>
        <dbReference type="EnsemblMetazoa" id="MESCA007349-PA"/>
    </source>
</evidence>
<feature type="domain" description="BEN" evidence="3">
    <location>
        <begin position="334"/>
        <end position="435"/>
    </location>
</feature>
<protein>
    <recommendedName>
        <fullName evidence="3">BEN domain-containing protein</fullName>
    </recommendedName>
</protein>
<dbReference type="GO" id="GO:0004252">
    <property type="term" value="F:serine-type endopeptidase activity"/>
    <property type="evidence" value="ECO:0007669"/>
    <property type="project" value="TreeGrafter"/>
</dbReference>
<keyword evidence="2" id="KW-0720">Serine protease</keyword>
<dbReference type="EMBL" id="CAQQ02170485">
    <property type="status" value="NOT_ANNOTATED_CDS"/>
    <property type="molecule type" value="Genomic_DNA"/>
</dbReference>
<dbReference type="EMBL" id="CAQQ02170487">
    <property type="status" value="NOT_ANNOTATED_CDS"/>
    <property type="molecule type" value="Genomic_DNA"/>
</dbReference>
<sequence>MAGPDNKEARNSTVSFPIRVKIIPRPPRNKRILWDQYHSLRYPPGYLPRDNLKTKSDPLDWRADHIHTNFKDMYTHLRSAGYYIEVLGSPFTCFNASNYGTLLIVDPEEEFFDEELAKLKNDVFNHDLSVIIFADWYNTTVMKKIKFYDENTRQWWVPDTGGANIPALNDLLRHYGISLSDFVAEGYYALGDHSMYFASGTTISKFPKLNENLFPSRTKKGHCLIGLGTVNFITLNMSIQEGYVQYTDASTQTDGDSILYAVSGTFLNDYRRLREIVESHENILAGLRQSNIPTVEVSKNVSPTLQIRQTVIDDVPQVHLDTKSDSKQLLISLGPNNTIIPLQFFQNIDWSAPSKATRALLSCVFGEFVLATSTMTGKQSPAFPNNAKKEKLDTKKILKTSDSKTRSRHSVPILGILQVDKSLNNLYIDGEEFKNSLENSIDQPNQLDERNEEVIEDLEKNPILNKRILLENIESEIHNLTKERILNFDKNDIIKKLERFDDAANEVDTDLNNVDTGVGGSAVDAAAVLNEEEDPEANAKNIAQDVKFQKRSEGRIAVFGDSNCLDSTHLDKPCYWLLDALLEYTMTNHISNLLKDLNKFNKLTGNDNSYIDEKRKQLP</sequence>
<keyword evidence="2" id="KW-0378">Hydrolase</keyword>
<keyword evidence="5" id="KW-1185">Reference proteome</keyword>
<dbReference type="Proteomes" id="UP000015102">
    <property type="component" value="Unassembled WGS sequence"/>
</dbReference>
<evidence type="ECO:0000256" key="1">
    <source>
        <dbReference type="ARBA" id="ARBA00022670"/>
    </source>
</evidence>
<organism evidence="4 5">
    <name type="scientific">Megaselia scalaris</name>
    <name type="common">Humpbacked fly</name>
    <name type="synonym">Phora scalaris</name>
    <dbReference type="NCBI Taxonomy" id="36166"/>
    <lineage>
        <taxon>Eukaryota</taxon>
        <taxon>Metazoa</taxon>
        <taxon>Ecdysozoa</taxon>
        <taxon>Arthropoda</taxon>
        <taxon>Hexapoda</taxon>
        <taxon>Insecta</taxon>
        <taxon>Pterygota</taxon>
        <taxon>Neoptera</taxon>
        <taxon>Endopterygota</taxon>
        <taxon>Diptera</taxon>
        <taxon>Brachycera</taxon>
        <taxon>Muscomorpha</taxon>
        <taxon>Platypezoidea</taxon>
        <taxon>Phoridae</taxon>
        <taxon>Megaseliini</taxon>
        <taxon>Megaselia</taxon>
    </lineage>
</organism>
<dbReference type="PANTHER" id="PTHR43806:SF7">
    <property type="entry name" value="MEMBRANE-BOUND TRANSCRIPTION FACTOR SITE-1 PROTEASE"/>
    <property type="match status" value="1"/>
</dbReference>
<dbReference type="GO" id="GO:0006508">
    <property type="term" value="P:proteolysis"/>
    <property type="evidence" value="ECO:0007669"/>
    <property type="project" value="UniProtKB-KW"/>
</dbReference>
<proteinExistence type="predicted"/>
<dbReference type="GO" id="GO:0005794">
    <property type="term" value="C:Golgi apparatus"/>
    <property type="evidence" value="ECO:0007669"/>
    <property type="project" value="TreeGrafter"/>
</dbReference>
<keyword evidence="1" id="KW-0645">Protease</keyword>
<dbReference type="InterPro" id="IPR050131">
    <property type="entry name" value="Peptidase_S8_subtilisin-like"/>
</dbReference>